<gene>
    <name evidence="7" type="ORF">SCP_0407330</name>
</gene>
<dbReference type="InterPro" id="IPR019002">
    <property type="entry name" value="Ribosome_biogenesis_Nop16"/>
</dbReference>
<protein>
    <recommendedName>
        <fullName evidence="4">Nucleolar protein 16</fullName>
    </recommendedName>
</protein>
<evidence type="ECO:0000256" key="6">
    <source>
        <dbReference type="SAM" id="MobiDB-lite"/>
    </source>
</evidence>
<dbReference type="InParanoid" id="A0A401GJM0"/>
<reference evidence="7 8" key="1">
    <citation type="journal article" date="2018" name="Sci. Rep.">
        <title>Genome sequence of the cauliflower mushroom Sparassis crispa (Hanabiratake) and its association with beneficial usage.</title>
        <authorList>
            <person name="Kiyama R."/>
            <person name="Furutani Y."/>
            <person name="Kawaguchi K."/>
            <person name="Nakanishi T."/>
        </authorList>
    </citation>
    <scope>NUCLEOTIDE SEQUENCE [LARGE SCALE GENOMIC DNA]</scope>
</reference>
<dbReference type="OrthoDB" id="285729at2759"/>
<evidence type="ECO:0000256" key="2">
    <source>
        <dbReference type="ARBA" id="ARBA00004604"/>
    </source>
</evidence>
<feature type="region of interest" description="Disordered" evidence="6">
    <location>
        <begin position="1"/>
        <end position="40"/>
    </location>
</feature>
<dbReference type="GeneID" id="38779266"/>
<dbReference type="Pfam" id="PF09420">
    <property type="entry name" value="Nop16"/>
    <property type="match status" value="1"/>
</dbReference>
<sequence length="245" mass="26604">MANPRQRRKLRSGSHKPVHHSRRAKKILKKQSPIRAPKVLQESWDNHKTVRQNYEALGLVTSLNPTSSGGVEKPLNMHMSGCADSPMPEPSSSAAPASNSVPKGYGRIIRDEDGNIVDVQMGEEEAEETPADGMLDDLPDPTRDEQLAGWVGLGSHPSTQQLNNATITPVVQALEEISKASGSKRPPRFTSAGEAATLRRLIQKHKDDVESMARDRKLNADQRTPGELRRAITKAGGFAALATGV</sequence>
<proteinExistence type="inferred from homology"/>
<evidence type="ECO:0000256" key="1">
    <source>
        <dbReference type="ARBA" id="ARBA00002889"/>
    </source>
</evidence>
<dbReference type="RefSeq" id="XP_027613262.1">
    <property type="nucleotide sequence ID" value="XM_027757461.1"/>
</dbReference>
<comment type="similarity">
    <text evidence="3">Belongs to the NOP16 family.</text>
</comment>
<dbReference type="PANTHER" id="PTHR13243">
    <property type="entry name" value="HSPC111 PROTEIN-RELATED"/>
    <property type="match status" value="1"/>
</dbReference>
<dbReference type="EMBL" id="BFAD01000004">
    <property type="protein sequence ID" value="GBE82349.1"/>
    <property type="molecule type" value="Genomic_DNA"/>
</dbReference>
<evidence type="ECO:0000313" key="7">
    <source>
        <dbReference type="EMBL" id="GBE82349.1"/>
    </source>
</evidence>
<evidence type="ECO:0000313" key="8">
    <source>
        <dbReference type="Proteomes" id="UP000287166"/>
    </source>
</evidence>
<feature type="compositionally biased region" description="Basic residues" evidence="6">
    <location>
        <begin position="1"/>
        <end position="29"/>
    </location>
</feature>
<name>A0A401GJM0_9APHY</name>
<dbReference type="PANTHER" id="PTHR13243:SF1">
    <property type="entry name" value="NUCLEOLAR PROTEIN 16"/>
    <property type="match status" value="1"/>
</dbReference>
<comment type="function">
    <text evidence="1">Involved in the biogenesis of the 60S ribosomal subunit.</text>
</comment>
<organism evidence="7 8">
    <name type="scientific">Sparassis crispa</name>
    <dbReference type="NCBI Taxonomy" id="139825"/>
    <lineage>
        <taxon>Eukaryota</taxon>
        <taxon>Fungi</taxon>
        <taxon>Dikarya</taxon>
        <taxon>Basidiomycota</taxon>
        <taxon>Agaricomycotina</taxon>
        <taxon>Agaricomycetes</taxon>
        <taxon>Polyporales</taxon>
        <taxon>Sparassidaceae</taxon>
        <taxon>Sparassis</taxon>
    </lineage>
</organism>
<keyword evidence="5" id="KW-0539">Nucleus</keyword>
<feature type="compositionally biased region" description="Low complexity" evidence="6">
    <location>
        <begin position="83"/>
        <end position="102"/>
    </location>
</feature>
<dbReference type="AlphaFoldDB" id="A0A401GJM0"/>
<keyword evidence="8" id="KW-1185">Reference proteome</keyword>
<evidence type="ECO:0000256" key="5">
    <source>
        <dbReference type="ARBA" id="ARBA00023242"/>
    </source>
</evidence>
<dbReference type="GO" id="GO:0042273">
    <property type="term" value="P:ribosomal large subunit biogenesis"/>
    <property type="evidence" value="ECO:0007669"/>
    <property type="project" value="TreeGrafter"/>
</dbReference>
<dbReference type="Proteomes" id="UP000287166">
    <property type="component" value="Unassembled WGS sequence"/>
</dbReference>
<comment type="subcellular location">
    <subcellularLocation>
        <location evidence="2">Nucleus</location>
        <location evidence="2">Nucleolus</location>
    </subcellularLocation>
</comment>
<dbReference type="FunCoup" id="A0A401GJM0">
    <property type="interactions" value="125"/>
</dbReference>
<dbReference type="STRING" id="139825.A0A401GJM0"/>
<feature type="region of interest" description="Disordered" evidence="6">
    <location>
        <begin position="65"/>
        <end position="105"/>
    </location>
</feature>
<feature type="region of interest" description="Disordered" evidence="6">
    <location>
        <begin position="205"/>
        <end position="225"/>
    </location>
</feature>
<evidence type="ECO:0000256" key="3">
    <source>
        <dbReference type="ARBA" id="ARBA00008479"/>
    </source>
</evidence>
<comment type="caution">
    <text evidence="7">The sequence shown here is derived from an EMBL/GenBank/DDBJ whole genome shotgun (WGS) entry which is preliminary data.</text>
</comment>
<dbReference type="GO" id="GO:0005730">
    <property type="term" value="C:nucleolus"/>
    <property type="evidence" value="ECO:0007669"/>
    <property type="project" value="UniProtKB-SubCell"/>
</dbReference>
<accession>A0A401GJM0</accession>
<evidence type="ECO:0000256" key="4">
    <source>
        <dbReference type="ARBA" id="ARBA00015522"/>
    </source>
</evidence>